<feature type="transmembrane region" description="Helical" evidence="5">
    <location>
        <begin position="23"/>
        <end position="45"/>
    </location>
</feature>
<proteinExistence type="predicted"/>
<keyword evidence="3 5" id="KW-1133">Transmembrane helix</keyword>
<dbReference type="Proteomes" id="UP000460949">
    <property type="component" value="Unassembled WGS sequence"/>
</dbReference>
<evidence type="ECO:0000256" key="2">
    <source>
        <dbReference type="ARBA" id="ARBA00022692"/>
    </source>
</evidence>
<comment type="subcellular location">
    <subcellularLocation>
        <location evidence="1">Membrane</location>
        <topology evidence="1">Multi-pass membrane protein</topology>
    </subcellularLocation>
</comment>
<evidence type="ECO:0000256" key="5">
    <source>
        <dbReference type="SAM" id="Phobius"/>
    </source>
</evidence>
<reference evidence="6 7" key="1">
    <citation type="submission" date="2019-11" db="EMBL/GenBank/DDBJ databases">
        <title>Genome sequences of 17 halophilic strains isolated from different environments.</title>
        <authorList>
            <person name="Furrow R.E."/>
        </authorList>
    </citation>
    <scope>NUCLEOTIDE SEQUENCE [LARGE SCALE GENOMIC DNA]</scope>
    <source>
        <strain evidence="6 7">22511_23_Filter</strain>
    </source>
</reference>
<evidence type="ECO:0008006" key="8">
    <source>
        <dbReference type="Google" id="ProtNLM"/>
    </source>
</evidence>
<evidence type="ECO:0000256" key="3">
    <source>
        <dbReference type="ARBA" id="ARBA00022989"/>
    </source>
</evidence>
<organism evidence="6 7">
    <name type="scientific">Halobacillus litoralis</name>
    <dbReference type="NCBI Taxonomy" id="45668"/>
    <lineage>
        <taxon>Bacteria</taxon>
        <taxon>Bacillati</taxon>
        <taxon>Bacillota</taxon>
        <taxon>Bacilli</taxon>
        <taxon>Bacillales</taxon>
        <taxon>Bacillaceae</taxon>
        <taxon>Halobacillus</taxon>
    </lineage>
</organism>
<dbReference type="GO" id="GO:0012505">
    <property type="term" value="C:endomembrane system"/>
    <property type="evidence" value="ECO:0007669"/>
    <property type="project" value="UniProtKB-ARBA"/>
</dbReference>
<dbReference type="AlphaFoldDB" id="A0A845E423"/>
<dbReference type="Pfam" id="PF04178">
    <property type="entry name" value="Got1"/>
    <property type="match status" value="1"/>
</dbReference>
<keyword evidence="2 5" id="KW-0812">Transmembrane</keyword>
<dbReference type="GO" id="GO:0005737">
    <property type="term" value="C:cytoplasm"/>
    <property type="evidence" value="ECO:0007669"/>
    <property type="project" value="UniProtKB-ARBA"/>
</dbReference>
<dbReference type="EMBL" id="WMET01000003">
    <property type="protein sequence ID" value="MYL20987.1"/>
    <property type="molecule type" value="Genomic_DNA"/>
</dbReference>
<feature type="transmembrane region" description="Helical" evidence="5">
    <location>
        <begin position="51"/>
        <end position="69"/>
    </location>
</feature>
<dbReference type="GO" id="GO:0016020">
    <property type="term" value="C:membrane"/>
    <property type="evidence" value="ECO:0007669"/>
    <property type="project" value="UniProtKB-SubCell"/>
</dbReference>
<keyword evidence="4 5" id="KW-0472">Membrane</keyword>
<gene>
    <name evidence="6" type="ORF">GLW04_13870</name>
</gene>
<comment type="caution">
    <text evidence="6">The sequence shown here is derived from an EMBL/GenBank/DDBJ whole genome shotgun (WGS) entry which is preliminary data.</text>
</comment>
<evidence type="ECO:0000313" key="6">
    <source>
        <dbReference type="EMBL" id="MYL20987.1"/>
    </source>
</evidence>
<name>A0A845E423_9BACI</name>
<evidence type="ECO:0000313" key="7">
    <source>
        <dbReference type="Proteomes" id="UP000460949"/>
    </source>
</evidence>
<protein>
    <recommendedName>
        <fullName evidence="8">DUF4181 domain-containing protein</fullName>
    </recommendedName>
</protein>
<feature type="transmembrane region" description="Helical" evidence="5">
    <location>
        <begin position="81"/>
        <end position="103"/>
    </location>
</feature>
<evidence type="ECO:0000256" key="4">
    <source>
        <dbReference type="ARBA" id="ARBA00023136"/>
    </source>
</evidence>
<sequence length="104" mass="12272">MFPEWICKSKGGLILSEDKKQMYFSLTMGYIGVLFVVLTGFRMVWIDDSMGSILVLMSLIFIRGFWRYVEEKFIPETRERRIIKSVFLSMLFIVFLGGCYLLFK</sequence>
<accession>A0A845E423</accession>
<dbReference type="GO" id="GO:0016192">
    <property type="term" value="P:vesicle-mediated transport"/>
    <property type="evidence" value="ECO:0007669"/>
    <property type="project" value="InterPro"/>
</dbReference>
<evidence type="ECO:0000256" key="1">
    <source>
        <dbReference type="ARBA" id="ARBA00004141"/>
    </source>
</evidence>
<dbReference type="InterPro" id="IPR007305">
    <property type="entry name" value="Vesicle_transpt_Got1/SFT2"/>
</dbReference>